<dbReference type="OrthoDB" id="5840532at2759"/>
<keyword evidence="2" id="KW-0560">Oxidoreductase</keyword>
<dbReference type="GO" id="GO:0005811">
    <property type="term" value="C:lipid droplet"/>
    <property type="evidence" value="ECO:0007669"/>
    <property type="project" value="TreeGrafter"/>
</dbReference>
<comment type="caution">
    <text evidence="3">The sequence shown here is derived from an EMBL/GenBank/DDBJ whole genome shotgun (WGS) entry which is preliminary data.</text>
</comment>
<name>A0A8J2JYH5_9HEXA</name>
<sequence length="257" mass="28598">MTNKDCMNVKPSYSIYISCINIGKYFQPGSPKSLKNEIILVTGGGNGIVDVSDRKQVSHAAEQIRKQIGHVTILFNNAGYGGDINYGWKQDPQLIEKTFDVNVLSHFWTIQEFLPHMIDIGRGHVVGTCSILGFLYASGGSAYAGSKFAMRGTLHSIKEELRRLPKKNDVQISMVYPSLISTDMIASIDVRPKRWFFLGGMTSPRAAAKQIVRGVLHNKQHIYIPESVRIFQFLIGIMPDEVYAKLSDLMGSPGMDN</sequence>
<dbReference type="Proteomes" id="UP000708208">
    <property type="component" value="Unassembled WGS sequence"/>
</dbReference>
<dbReference type="AlphaFoldDB" id="A0A8J2JYH5"/>
<evidence type="ECO:0008006" key="5">
    <source>
        <dbReference type="Google" id="ProtNLM"/>
    </source>
</evidence>
<evidence type="ECO:0000313" key="3">
    <source>
        <dbReference type="EMBL" id="CAG7724305.1"/>
    </source>
</evidence>
<accession>A0A8J2JYH5</accession>
<proteinExistence type="inferred from homology"/>
<dbReference type="PANTHER" id="PTHR24322:SF736">
    <property type="entry name" value="RETINOL DEHYDROGENASE 10"/>
    <property type="match status" value="1"/>
</dbReference>
<dbReference type="EMBL" id="CAJVCH010108233">
    <property type="protein sequence ID" value="CAG7724305.1"/>
    <property type="molecule type" value="Genomic_DNA"/>
</dbReference>
<protein>
    <recommendedName>
        <fullName evidence="5">Short-chain dehydrogenase</fullName>
    </recommendedName>
</protein>
<organism evidence="3 4">
    <name type="scientific">Allacma fusca</name>
    <dbReference type="NCBI Taxonomy" id="39272"/>
    <lineage>
        <taxon>Eukaryota</taxon>
        <taxon>Metazoa</taxon>
        <taxon>Ecdysozoa</taxon>
        <taxon>Arthropoda</taxon>
        <taxon>Hexapoda</taxon>
        <taxon>Collembola</taxon>
        <taxon>Symphypleona</taxon>
        <taxon>Sminthuridae</taxon>
        <taxon>Allacma</taxon>
    </lineage>
</organism>
<dbReference type="GO" id="GO:0016616">
    <property type="term" value="F:oxidoreductase activity, acting on the CH-OH group of donors, NAD or NADP as acceptor"/>
    <property type="evidence" value="ECO:0007669"/>
    <property type="project" value="TreeGrafter"/>
</dbReference>
<dbReference type="PANTHER" id="PTHR24322">
    <property type="entry name" value="PKSB"/>
    <property type="match status" value="1"/>
</dbReference>
<reference evidence="3" key="1">
    <citation type="submission" date="2021-06" db="EMBL/GenBank/DDBJ databases">
        <authorList>
            <person name="Hodson N. C."/>
            <person name="Mongue J. A."/>
            <person name="Jaron S. K."/>
        </authorList>
    </citation>
    <scope>NUCLEOTIDE SEQUENCE</scope>
</reference>
<dbReference type="InterPro" id="IPR002347">
    <property type="entry name" value="SDR_fam"/>
</dbReference>
<evidence type="ECO:0000256" key="1">
    <source>
        <dbReference type="ARBA" id="ARBA00006484"/>
    </source>
</evidence>
<evidence type="ECO:0000256" key="2">
    <source>
        <dbReference type="ARBA" id="ARBA00023002"/>
    </source>
</evidence>
<evidence type="ECO:0000313" key="4">
    <source>
        <dbReference type="Proteomes" id="UP000708208"/>
    </source>
</evidence>
<gene>
    <name evidence="3" type="ORF">AFUS01_LOCUS13338</name>
</gene>
<comment type="similarity">
    <text evidence="1">Belongs to the short-chain dehydrogenases/reductases (SDR) family.</text>
</comment>
<keyword evidence="4" id="KW-1185">Reference proteome</keyword>
<dbReference type="Pfam" id="PF00106">
    <property type="entry name" value="adh_short"/>
    <property type="match status" value="1"/>
</dbReference>